<reference evidence="1" key="1">
    <citation type="submission" date="2021-09" db="EMBL/GenBank/DDBJ databases">
        <authorList>
            <consortium name="AG Swart"/>
            <person name="Singh M."/>
            <person name="Singh A."/>
            <person name="Seah K."/>
            <person name="Emmerich C."/>
        </authorList>
    </citation>
    <scope>NUCLEOTIDE SEQUENCE</scope>
    <source>
        <strain evidence="1">ATCC30299</strain>
    </source>
</reference>
<gene>
    <name evidence="1" type="ORF">BSTOLATCC_MIC66101</name>
</gene>
<sequence length="160" mass="18778">MINNDTTQRKRKLRDPTKYGVRFEYNELFSKLLAIQIERDKNHKEGPLHILNKLKEEQENSEKAVSRYFKRSQTPLFYKRISNPLMVETHTPDLNISLPQAHTLGRSPKSPTAPKLHKFYDLSAKSVNKRKFNLRESEEGMLKLIGKPKTLSKEKIKFNL</sequence>
<comment type="caution">
    <text evidence="1">The sequence shown here is derived from an EMBL/GenBank/DDBJ whole genome shotgun (WGS) entry which is preliminary data.</text>
</comment>
<evidence type="ECO:0000313" key="1">
    <source>
        <dbReference type="EMBL" id="CAG9336220.1"/>
    </source>
</evidence>
<proteinExistence type="predicted"/>
<dbReference type="EMBL" id="CAJZBQ010000064">
    <property type="protein sequence ID" value="CAG9336220.1"/>
    <property type="molecule type" value="Genomic_DNA"/>
</dbReference>
<evidence type="ECO:0000313" key="2">
    <source>
        <dbReference type="Proteomes" id="UP001162131"/>
    </source>
</evidence>
<name>A0AAU9K914_9CILI</name>
<dbReference type="AlphaFoldDB" id="A0AAU9K914"/>
<protein>
    <submittedName>
        <fullName evidence="1">Uncharacterized protein</fullName>
    </submittedName>
</protein>
<organism evidence="1 2">
    <name type="scientific">Blepharisma stoltei</name>
    <dbReference type="NCBI Taxonomy" id="1481888"/>
    <lineage>
        <taxon>Eukaryota</taxon>
        <taxon>Sar</taxon>
        <taxon>Alveolata</taxon>
        <taxon>Ciliophora</taxon>
        <taxon>Postciliodesmatophora</taxon>
        <taxon>Heterotrichea</taxon>
        <taxon>Heterotrichida</taxon>
        <taxon>Blepharismidae</taxon>
        <taxon>Blepharisma</taxon>
    </lineage>
</organism>
<keyword evidence="2" id="KW-1185">Reference proteome</keyword>
<accession>A0AAU9K914</accession>
<dbReference type="Proteomes" id="UP001162131">
    <property type="component" value="Unassembled WGS sequence"/>
</dbReference>